<reference evidence="3" key="1">
    <citation type="submission" date="2017-09" db="EMBL/GenBank/DDBJ databases">
        <title>Depth-based differentiation of microbial function through sediment-hosted aquifers and enrichment of novel symbionts in the deep terrestrial subsurface.</title>
        <authorList>
            <person name="Probst A.J."/>
            <person name="Ladd B."/>
            <person name="Jarett J.K."/>
            <person name="Geller-Mcgrath D.E."/>
            <person name="Sieber C.M.K."/>
            <person name="Emerson J.B."/>
            <person name="Anantharaman K."/>
            <person name="Thomas B.C."/>
            <person name="Malmstrom R."/>
            <person name="Stieglmeier M."/>
            <person name="Klingl A."/>
            <person name="Woyke T."/>
            <person name="Ryan C.M."/>
            <person name="Banfield J.F."/>
        </authorList>
    </citation>
    <scope>NUCLEOTIDE SEQUENCE [LARGE SCALE GENOMIC DNA]</scope>
</reference>
<dbReference type="AlphaFoldDB" id="A0A2H0V4X2"/>
<evidence type="ECO:0000259" key="1">
    <source>
        <dbReference type="Pfam" id="PF00582"/>
    </source>
</evidence>
<dbReference type="Proteomes" id="UP000229901">
    <property type="component" value="Unassembled WGS sequence"/>
</dbReference>
<dbReference type="SUPFAM" id="SSF52402">
    <property type="entry name" value="Adenine nucleotide alpha hydrolases-like"/>
    <property type="match status" value="1"/>
</dbReference>
<gene>
    <name evidence="2" type="ORF">COT97_02790</name>
</gene>
<name>A0A2H0V4X2_9BACT</name>
<proteinExistence type="predicted"/>
<sequence length="260" mass="28783">MTDFHTATQKMLTEMQTAIQMITLLSIRKPGELKYARSMASTLNLPISLFTGNNELPNEAKNWPDLSAMQSQRLQMALPGIQVISSLDHLHGSIIISNSVARKETGGHRDRNLIVLAPQDESGFDPHEKKKIMIPFGRLDTFLKCLPLALAIAKQTDSTLVFFHTTRPEPTCSSNDWHDHMVANARETESFIVTICSELNINHEIIITSVYPKVIAEGVAEAALQNGCHLIIMAVADEVVFGSHTEQVLNYSPTPTLIVV</sequence>
<comment type="caution">
    <text evidence="2">The sequence shown here is derived from an EMBL/GenBank/DDBJ whole genome shotgun (WGS) entry which is preliminary data.</text>
</comment>
<feature type="domain" description="UspA" evidence="1">
    <location>
        <begin position="130"/>
        <end position="259"/>
    </location>
</feature>
<evidence type="ECO:0000313" key="2">
    <source>
        <dbReference type="EMBL" id="PIR94128.1"/>
    </source>
</evidence>
<protein>
    <recommendedName>
        <fullName evidence="1">UspA domain-containing protein</fullName>
    </recommendedName>
</protein>
<dbReference type="EMBL" id="PFAP01000017">
    <property type="protein sequence ID" value="PIR94128.1"/>
    <property type="molecule type" value="Genomic_DNA"/>
</dbReference>
<dbReference type="Pfam" id="PF00582">
    <property type="entry name" value="Usp"/>
    <property type="match status" value="1"/>
</dbReference>
<accession>A0A2H0V4X2</accession>
<organism evidence="2 3">
    <name type="scientific">Candidatus Falkowbacteria bacterium CG10_big_fil_rev_8_21_14_0_10_39_11</name>
    <dbReference type="NCBI Taxonomy" id="1974565"/>
    <lineage>
        <taxon>Bacteria</taxon>
        <taxon>Candidatus Falkowiibacteriota</taxon>
    </lineage>
</organism>
<dbReference type="CDD" id="cd00293">
    <property type="entry name" value="USP-like"/>
    <property type="match status" value="1"/>
</dbReference>
<dbReference type="InterPro" id="IPR014729">
    <property type="entry name" value="Rossmann-like_a/b/a_fold"/>
</dbReference>
<dbReference type="InterPro" id="IPR006016">
    <property type="entry name" value="UspA"/>
</dbReference>
<dbReference type="Gene3D" id="3.40.50.620">
    <property type="entry name" value="HUPs"/>
    <property type="match status" value="1"/>
</dbReference>
<evidence type="ECO:0000313" key="3">
    <source>
        <dbReference type="Proteomes" id="UP000229901"/>
    </source>
</evidence>